<dbReference type="EMBL" id="QCYY01003621">
    <property type="protein sequence ID" value="ROT62576.1"/>
    <property type="molecule type" value="Genomic_DNA"/>
</dbReference>
<evidence type="ECO:0000313" key="2">
    <source>
        <dbReference type="EMBL" id="ROT62576.1"/>
    </source>
</evidence>
<dbReference type="AlphaFoldDB" id="A0A3R7LTN0"/>
<organism evidence="2 3">
    <name type="scientific">Penaeus vannamei</name>
    <name type="common">Whiteleg shrimp</name>
    <name type="synonym">Litopenaeus vannamei</name>
    <dbReference type="NCBI Taxonomy" id="6689"/>
    <lineage>
        <taxon>Eukaryota</taxon>
        <taxon>Metazoa</taxon>
        <taxon>Ecdysozoa</taxon>
        <taxon>Arthropoda</taxon>
        <taxon>Crustacea</taxon>
        <taxon>Multicrustacea</taxon>
        <taxon>Malacostraca</taxon>
        <taxon>Eumalacostraca</taxon>
        <taxon>Eucarida</taxon>
        <taxon>Decapoda</taxon>
        <taxon>Dendrobranchiata</taxon>
        <taxon>Penaeoidea</taxon>
        <taxon>Penaeidae</taxon>
        <taxon>Penaeus</taxon>
    </lineage>
</organism>
<feature type="region of interest" description="Disordered" evidence="1">
    <location>
        <begin position="478"/>
        <end position="562"/>
    </location>
</feature>
<evidence type="ECO:0000313" key="3">
    <source>
        <dbReference type="Proteomes" id="UP000283509"/>
    </source>
</evidence>
<reference evidence="2 3" key="2">
    <citation type="submission" date="2019-01" db="EMBL/GenBank/DDBJ databases">
        <title>The decoding of complex shrimp genome reveals the adaptation for benthos swimmer, frequently molting mechanism and breeding impact on genome.</title>
        <authorList>
            <person name="Sun Y."/>
            <person name="Gao Y."/>
            <person name="Yu Y."/>
        </authorList>
    </citation>
    <scope>NUCLEOTIDE SEQUENCE [LARGE SCALE GENOMIC DNA]</scope>
    <source>
        <tissue evidence="2">Muscle</tissue>
    </source>
</reference>
<evidence type="ECO:0000256" key="1">
    <source>
        <dbReference type="SAM" id="MobiDB-lite"/>
    </source>
</evidence>
<dbReference type="Proteomes" id="UP000283509">
    <property type="component" value="Unassembled WGS sequence"/>
</dbReference>
<accession>A0A3R7LTN0</accession>
<reference evidence="2 3" key="1">
    <citation type="submission" date="2018-04" db="EMBL/GenBank/DDBJ databases">
        <authorList>
            <person name="Zhang X."/>
            <person name="Yuan J."/>
            <person name="Li F."/>
            <person name="Xiang J."/>
        </authorList>
    </citation>
    <scope>NUCLEOTIDE SEQUENCE [LARGE SCALE GENOMIC DNA]</scope>
    <source>
        <tissue evidence="2">Muscle</tissue>
    </source>
</reference>
<feature type="region of interest" description="Disordered" evidence="1">
    <location>
        <begin position="1"/>
        <end position="233"/>
    </location>
</feature>
<feature type="compositionally biased region" description="Basic and acidic residues" evidence="1">
    <location>
        <begin position="139"/>
        <end position="155"/>
    </location>
</feature>
<feature type="compositionally biased region" description="Basic and acidic residues" evidence="1">
    <location>
        <begin position="492"/>
        <end position="503"/>
    </location>
</feature>
<protein>
    <submittedName>
        <fullName evidence="2">Uncharacterized protein</fullName>
    </submittedName>
</protein>
<feature type="region of interest" description="Disordered" evidence="1">
    <location>
        <begin position="252"/>
        <end position="281"/>
    </location>
</feature>
<gene>
    <name evidence="2" type="ORF">C7M84_019561</name>
</gene>
<sequence length="562" mass="62690">MNPKEPLESLGTPERSSSPEQTRLDTPSPMQGNIDLQALSFISEGSEVLSTPIQPRDADQPPVGVDEMGVNGMGGTSPMSDTEIGPTIEEPPNLTPSLELAQRTPQPQENEPPQVDERNILDISLPFDASLDTAPTPAQEDRIGACHELIDRVVERPTYPLPPRPLRSPPGSEKTSLGQGNKKNTKLGRSGQWEKVQESICRSRNPRERKQGEKDVQRKVCEQEQIQGRTETRGSPKIWAGFGIWESPGVLRTEQGEGSSKSRNKRKLPKGSRSKRRKTVAKRREWAAGLETIVSEEELERVQEESKLLVSRFYCLDSPTGKRSSFTAAQRDALLAHKPSIPHWETSTQWLLCTYKTGRPLTNDLSLSFIRTPSRKAAGYDPFSEEAEDSTQTSGRKFPIFLRYSIPLPFYPTGRSSLGTLLKFDNKCYQQMKGTAIGASVSVAVAEIFVHAKKIAGPLRESINRIWDWVQEKAKDTPWEDRMTGPPPMIAWKKDRTIREDPQKPANPQENGGGRRKTRFSHRMSSTQTAPLLPPPSLPAVPSFGNTRDIHRMSLHHLPPGN</sequence>
<proteinExistence type="predicted"/>
<feature type="compositionally biased region" description="Polar residues" evidence="1">
    <location>
        <begin position="14"/>
        <end position="31"/>
    </location>
</feature>
<feature type="compositionally biased region" description="Basic residues" evidence="1">
    <location>
        <begin position="262"/>
        <end position="281"/>
    </location>
</feature>
<name>A0A3R7LTN0_PENVA</name>
<comment type="caution">
    <text evidence="2">The sequence shown here is derived from an EMBL/GenBank/DDBJ whole genome shotgun (WGS) entry which is preliminary data.</text>
</comment>
<keyword evidence="3" id="KW-1185">Reference proteome</keyword>
<feature type="compositionally biased region" description="Polar residues" evidence="1">
    <location>
        <begin position="173"/>
        <end position="182"/>
    </location>
</feature>
<feature type="compositionally biased region" description="Basic and acidic residues" evidence="1">
    <location>
        <begin position="205"/>
        <end position="222"/>
    </location>
</feature>
<feature type="compositionally biased region" description="Pro residues" evidence="1">
    <location>
        <begin position="159"/>
        <end position="168"/>
    </location>
</feature>